<dbReference type="RefSeq" id="WP_114345627.1">
    <property type="nucleotide sequence ID" value="NZ_QFWQ01000011.1"/>
</dbReference>
<sequence>MTRRLILLGCATLALGLAGFARAAEPPIPALLPLPAQLRVDAGSFTVDAHTPIVLADDAASTRRTGAWLADLVARTRGLHLPLKHGAAAAGTIVLQHDPAAPVANREGYALDVTPQGIRVSARDDAGLFYGAVTLWQLLTPDAKQGAVDVPALSIRDQPRFAWRGLMLDSVRHFQTVDEIERLLDQMAQHKLNTFHWHLTDDQGWRIQIKRYPELTRIGAWRTPPGAGRDGEPKRYGGFYTQDEIRRVVAYAAARHITIVPELDMPGHAQAAVASYPRIGVTGQRPQVSADSGINPWLYNVDDDTFTFIDHVLDEVMALFPSTYIHVGGDEAIKDQWQASPAVQARMHALGIANENTLQGWFIDRVGQYLGQHGRRLVGWDEILEGDHLPADATVMSWRGTDGAIKAALLGHDVVLSSSPVLYFDHVQGDAADAYAGRLGVESLQNVYAIPTVPAVLDAAQARHVLGVQANVWTEHMPTMAHVEHAVFPRLDALAEVAWSPPAALVWPGFLARLPAQLARYRAQRIGYADTAFAVDIAVDRNVALATGRATVTLANQTSIGAIRYTLDGSAPTPASPRYDAPFNVTLPATVRAASYAADGSALAAPRERVLDRAALLSLPGTMLANCPGSDFRLLLQPAPDAASTQPVYAVNVFNTCQLFPPTLLDGIGAIRVEAVRLPRNFALAHEQKLVVVHPHATPFGELVVRADRCDGAVLATMPLPDPAHASREFRLEARLPAPAGEHALCLIYTAPIDGPLYALGRVSLVPAP</sequence>
<dbReference type="PANTHER" id="PTHR22600">
    <property type="entry name" value="BETA-HEXOSAMINIDASE"/>
    <property type="match status" value="1"/>
</dbReference>
<keyword evidence="9" id="KW-0732">Signal</keyword>
<dbReference type="Gene3D" id="3.20.20.80">
    <property type="entry name" value="Glycosidases"/>
    <property type="match status" value="1"/>
</dbReference>
<name>A0A368KA22_9GAMM</name>
<evidence type="ECO:0000256" key="3">
    <source>
        <dbReference type="ARBA" id="ARBA00012663"/>
    </source>
</evidence>
<keyword evidence="5" id="KW-0326">Glycosidase</keyword>
<dbReference type="InterPro" id="IPR025705">
    <property type="entry name" value="Beta_hexosaminidase_sua/sub"/>
</dbReference>
<comment type="catalytic activity">
    <reaction evidence="1">
        <text>Hydrolysis of terminal non-reducing N-acetyl-D-hexosamine residues in N-acetyl-beta-D-hexosaminides.</text>
        <dbReference type="EC" id="3.2.1.52"/>
    </reaction>
</comment>
<dbReference type="InterPro" id="IPR017853">
    <property type="entry name" value="GH"/>
</dbReference>
<feature type="active site" description="Proton donor" evidence="8">
    <location>
        <position position="331"/>
    </location>
</feature>
<evidence type="ECO:0000256" key="8">
    <source>
        <dbReference type="PIRSR" id="PIRSR625705-1"/>
    </source>
</evidence>
<evidence type="ECO:0000256" key="1">
    <source>
        <dbReference type="ARBA" id="ARBA00001231"/>
    </source>
</evidence>
<evidence type="ECO:0000256" key="9">
    <source>
        <dbReference type="SAM" id="SignalP"/>
    </source>
</evidence>
<evidence type="ECO:0000259" key="10">
    <source>
        <dbReference type="Pfam" id="PF00728"/>
    </source>
</evidence>
<evidence type="ECO:0000256" key="7">
    <source>
        <dbReference type="ARBA" id="ARBA00033000"/>
    </source>
</evidence>
<dbReference type="EC" id="3.2.1.52" evidence="3"/>
<evidence type="ECO:0000313" key="14">
    <source>
        <dbReference type="Proteomes" id="UP000252387"/>
    </source>
</evidence>
<dbReference type="AlphaFoldDB" id="A0A368KA22"/>
<gene>
    <name evidence="13" type="ORF">DEO45_15750</name>
</gene>
<dbReference type="InterPro" id="IPR015883">
    <property type="entry name" value="Glyco_hydro_20_cat"/>
</dbReference>
<dbReference type="GO" id="GO:0030203">
    <property type="term" value="P:glycosaminoglycan metabolic process"/>
    <property type="evidence" value="ECO:0007669"/>
    <property type="project" value="TreeGrafter"/>
</dbReference>
<dbReference type="InterPro" id="IPR059177">
    <property type="entry name" value="GH29D-like_dom"/>
</dbReference>
<dbReference type="OrthoDB" id="9763537at2"/>
<dbReference type="InterPro" id="IPR015882">
    <property type="entry name" value="HEX_bac_N"/>
</dbReference>
<dbReference type="CDD" id="cd06563">
    <property type="entry name" value="GH20_chitobiase-like"/>
    <property type="match status" value="1"/>
</dbReference>
<organism evidence="13 14">
    <name type="scientific">Rhodanobacter denitrificans</name>
    <dbReference type="NCBI Taxonomy" id="666685"/>
    <lineage>
        <taxon>Bacteria</taxon>
        <taxon>Pseudomonadati</taxon>
        <taxon>Pseudomonadota</taxon>
        <taxon>Gammaproteobacteria</taxon>
        <taxon>Lysobacterales</taxon>
        <taxon>Rhodanobacteraceae</taxon>
        <taxon>Rhodanobacter</taxon>
    </lineage>
</organism>
<dbReference type="Proteomes" id="UP000252387">
    <property type="component" value="Unassembled WGS sequence"/>
</dbReference>
<reference evidence="13 14" key="1">
    <citation type="submission" date="2018-05" db="EMBL/GenBank/DDBJ databases">
        <title>Draft genome sequence of Rhodanobacter denitrificans Yn1 isolated from gold copper mine.</title>
        <authorList>
            <person name="Yang N."/>
            <person name="Mazhar H.S."/>
            <person name="Rensing C."/>
        </authorList>
    </citation>
    <scope>NUCLEOTIDE SEQUENCE [LARGE SCALE GENOMIC DNA]</scope>
    <source>
        <strain evidence="13 14">Yn1</strain>
    </source>
</reference>
<comment type="similarity">
    <text evidence="2">Belongs to the glycosyl hydrolase 20 family.</text>
</comment>
<comment type="caution">
    <text evidence="13">The sequence shown here is derived from an EMBL/GenBank/DDBJ whole genome shotgun (WGS) entry which is preliminary data.</text>
</comment>
<dbReference type="SUPFAM" id="SSF51445">
    <property type="entry name" value="(Trans)glycosidases"/>
    <property type="match status" value="1"/>
</dbReference>
<dbReference type="InterPro" id="IPR029018">
    <property type="entry name" value="Hex-like_dom2"/>
</dbReference>
<feature type="chain" id="PRO_5016917757" description="beta-N-acetylhexosaminidase" evidence="9">
    <location>
        <begin position="24"/>
        <end position="769"/>
    </location>
</feature>
<proteinExistence type="inferred from homology"/>
<dbReference type="Pfam" id="PF02838">
    <property type="entry name" value="Glyco_hydro_20b"/>
    <property type="match status" value="1"/>
</dbReference>
<keyword evidence="14" id="KW-1185">Reference proteome</keyword>
<evidence type="ECO:0000256" key="2">
    <source>
        <dbReference type="ARBA" id="ARBA00006285"/>
    </source>
</evidence>
<dbReference type="SUPFAM" id="SSF55545">
    <property type="entry name" value="beta-N-acetylhexosaminidase-like domain"/>
    <property type="match status" value="1"/>
</dbReference>
<feature type="signal peptide" evidence="9">
    <location>
        <begin position="1"/>
        <end position="23"/>
    </location>
</feature>
<accession>A0A368KA22</accession>
<evidence type="ECO:0000259" key="11">
    <source>
        <dbReference type="Pfam" id="PF02838"/>
    </source>
</evidence>
<dbReference type="Gene3D" id="3.30.379.10">
    <property type="entry name" value="Chitobiase/beta-hexosaminidase domain 2-like"/>
    <property type="match status" value="1"/>
</dbReference>
<feature type="domain" description="GH29D-like beta-sandwich" evidence="12">
    <location>
        <begin position="549"/>
        <end position="599"/>
    </location>
</feature>
<evidence type="ECO:0000256" key="5">
    <source>
        <dbReference type="ARBA" id="ARBA00023295"/>
    </source>
</evidence>
<dbReference type="EMBL" id="QFWQ01000011">
    <property type="protein sequence ID" value="RCS28657.1"/>
    <property type="molecule type" value="Genomic_DNA"/>
</dbReference>
<feature type="domain" description="Beta-hexosaminidase bacterial type N-terminal" evidence="11">
    <location>
        <begin position="29"/>
        <end position="158"/>
    </location>
</feature>
<evidence type="ECO:0000313" key="13">
    <source>
        <dbReference type="EMBL" id="RCS28657.1"/>
    </source>
</evidence>
<dbReference type="Pfam" id="PF13290">
    <property type="entry name" value="CHB_HEX_C_1"/>
    <property type="match status" value="1"/>
</dbReference>
<dbReference type="GO" id="GO:0005975">
    <property type="term" value="P:carbohydrate metabolic process"/>
    <property type="evidence" value="ECO:0007669"/>
    <property type="project" value="InterPro"/>
</dbReference>
<dbReference type="Pfam" id="PF00728">
    <property type="entry name" value="Glyco_hydro_20"/>
    <property type="match status" value="1"/>
</dbReference>
<dbReference type="GO" id="GO:0004563">
    <property type="term" value="F:beta-N-acetylhexosaminidase activity"/>
    <property type="evidence" value="ECO:0007669"/>
    <property type="project" value="UniProtKB-EC"/>
</dbReference>
<dbReference type="GO" id="GO:0016020">
    <property type="term" value="C:membrane"/>
    <property type="evidence" value="ECO:0007669"/>
    <property type="project" value="TreeGrafter"/>
</dbReference>
<dbReference type="PRINTS" id="PR00738">
    <property type="entry name" value="GLHYDRLASE20"/>
</dbReference>
<protein>
    <recommendedName>
        <fullName evidence="3">beta-N-acetylhexosaminidase</fullName>
        <ecNumber evidence="3">3.2.1.52</ecNumber>
    </recommendedName>
    <alternativeName>
        <fullName evidence="6">Beta-N-acetylhexosaminidase</fullName>
    </alternativeName>
    <alternativeName>
        <fullName evidence="7">N-acetyl-beta-glucosaminidase</fullName>
    </alternativeName>
</protein>
<evidence type="ECO:0000256" key="4">
    <source>
        <dbReference type="ARBA" id="ARBA00022801"/>
    </source>
</evidence>
<evidence type="ECO:0000259" key="12">
    <source>
        <dbReference type="Pfam" id="PF13290"/>
    </source>
</evidence>
<feature type="domain" description="Glycoside hydrolase family 20 catalytic" evidence="10">
    <location>
        <begin position="161"/>
        <end position="501"/>
    </location>
</feature>
<keyword evidence="4" id="KW-0378">Hydrolase</keyword>
<dbReference type="PANTHER" id="PTHR22600:SF57">
    <property type="entry name" value="BETA-N-ACETYLHEXOSAMINIDASE"/>
    <property type="match status" value="1"/>
</dbReference>
<evidence type="ECO:0000256" key="6">
    <source>
        <dbReference type="ARBA" id="ARBA00030512"/>
    </source>
</evidence>